<dbReference type="Proteomes" id="UP000694865">
    <property type="component" value="Unplaced"/>
</dbReference>
<keyword evidence="1" id="KW-1185">Reference proteome</keyword>
<dbReference type="PANTHER" id="PTHR14021">
    <property type="entry name" value="IRON-SULFUR CLUSTER CO-CHAPERONE PROTEIN HSCB"/>
    <property type="match status" value="1"/>
</dbReference>
<dbReference type="SUPFAM" id="SSF46565">
    <property type="entry name" value="Chaperone J-domain"/>
    <property type="match status" value="1"/>
</dbReference>
<dbReference type="PANTHER" id="PTHR14021:SF15">
    <property type="entry name" value="IRON-SULFUR CLUSTER CO-CHAPERONE PROTEIN HSCB"/>
    <property type="match status" value="1"/>
</dbReference>
<dbReference type="GeneID" id="102801490"/>
<evidence type="ECO:0000313" key="2">
    <source>
        <dbReference type="RefSeq" id="XP_006819066.1"/>
    </source>
</evidence>
<sequence>MAAPIRHVCRACPNLPLLFMRSETVSVKSEFTGLSRCRSSVQGCCSVKKLPSNGVNPGATRDNLLGQPPMWCPLMEKYCSLTLVCWSCQTPSPKEKQKTMFFCEHCDSIQPVIDEVNHFERLEFKTSFDVDIDKLTRKYRELQSILHPDKYGTKTLEEQNYSSQQSAAINKLFL</sequence>
<dbReference type="Gene3D" id="1.10.287.110">
    <property type="entry name" value="DnaJ domain"/>
    <property type="match status" value="1"/>
</dbReference>
<protein>
    <submittedName>
        <fullName evidence="2">Uncharacterized protein LOC102801490</fullName>
    </submittedName>
</protein>
<dbReference type="RefSeq" id="XP_006819066.1">
    <property type="nucleotide sequence ID" value="XM_006819003.1"/>
</dbReference>
<dbReference type="InterPro" id="IPR036869">
    <property type="entry name" value="J_dom_sf"/>
</dbReference>
<name>A0ABM0MGC5_SACKO</name>
<evidence type="ECO:0000313" key="1">
    <source>
        <dbReference type="Proteomes" id="UP000694865"/>
    </source>
</evidence>
<gene>
    <name evidence="2" type="primary">LOC102801490</name>
</gene>
<reference evidence="2" key="1">
    <citation type="submission" date="2025-08" db="UniProtKB">
        <authorList>
            <consortium name="RefSeq"/>
        </authorList>
    </citation>
    <scope>IDENTIFICATION</scope>
    <source>
        <tissue evidence="2">Testes</tissue>
    </source>
</reference>
<dbReference type="InterPro" id="IPR004640">
    <property type="entry name" value="HscB"/>
</dbReference>
<proteinExistence type="predicted"/>
<organism evidence="1 2">
    <name type="scientific">Saccoglossus kowalevskii</name>
    <name type="common">Acorn worm</name>
    <dbReference type="NCBI Taxonomy" id="10224"/>
    <lineage>
        <taxon>Eukaryota</taxon>
        <taxon>Metazoa</taxon>
        <taxon>Hemichordata</taxon>
        <taxon>Enteropneusta</taxon>
        <taxon>Harrimaniidae</taxon>
        <taxon>Saccoglossus</taxon>
    </lineage>
</organism>
<accession>A0ABM0MGC5</accession>